<feature type="domain" description="Heterokaryon incompatibility" evidence="1">
    <location>
        <begin position="31"/>
        <end position="213"/>
    </location>
</feature>
<dbReference type="AlphaFoldDB" id="A0A9Q8ZF02"/>
<dbReference type="PANTHER" id="PTHR24148:SF64">
    <property type="entry name" value="HETEROKARYON INCOMPATIBILITY DOMAIN-CONTAINING PROTEIN"/>
    <property type="match status" value="1"/>
</dbReference>
<dbReference type="VEuPathDB" id="FungiDB:yc1106_07769"/>
<dbReference type="OrthoDB" id="2157530at2759"/>
<dbReference type="EMBL" id="CP089279">
    <property type="protein sequence ID" value="USP80495.1"/>
    <property type="molecule type" value="Genomic_DNA"/>
</dbReference>
<reference evidence="2" key="1">
    <citation type="submission" date="2021-12" db="EMBL/GenBank/DDBJ databases">
        <title>Curvularia clavata genome.</title>
        <authorList>
            <person name="Cao Y."/>
        </authorList>
    </citation>
    <scope>NUCLEOTIDE SEQUENCE</scope>
    <source>
        <strain evidence="2">Yc1106</strain>
    </source>
</reference>
<name>A0A9Q8ZF02_CURCL</name>
<gene>
    <name evidence="2" type="ORF">yc1106_07769</name>
</gene>
<dbReference type="Pfam" id="PF06985">
    <property type="entry name" value="HET"/>
    <property type="match status" value="1"/>
</dbReference>
<dbReference type="InterPro" id="IPR052895">
    <property type="entry name" value="HetReg/Transcr_Mod"/>
</dbReference>
<dbReference type="InterPro" id="IPR010730">
    <property type="entry name" value="HET"/>
</dbReference>
<evidence type="ECO:0000313" key="3">
    <source>
        <dbReference type="Proteomes" id="UP001056012"/>
    </source>
</evidence>
<protein>
    <submittedName>
        <fullName evidence="2">HET domain containing protein</fullName>
    </submittedName>
</protein>
<organism evidence="2 3">
    <name type="scientific">Curvularia clavata</name>
    <dbReference type="NCBI Taxonomy" id="95742"/>
    <lineage>
        <taxon>Eukaryota</taxon>
        <taxon>Fungi</taxon>
        <taxon>Dikarya</taxon>
        <taxon>Ascomycota</taxon>
        <taxon>Pezizomycotina</taxon>
        <taxon>Dothideomycetes</taxon>
        <taxon>Pleosporomycetidae</taxon>
        <taxon>Pleosporales</taxon>
        <taxon>Pleosporineae</taxon>
        <taxon>Pleosporaceae</taxon>
        <taxon>Curvularia</taxon>
    </lineage>
</organism>
<evidence type="ECO:0000313" key="2">
    <source>
        <dbReference type="EMBL" id="USP80495.1"/>
    </source>
</evidence>
<dbReference type="Proteomes" id="UP001056012">
    <property type="component" value="Chromosome 6"/>
</dbReference>
<keyword evidence="3" id="KW-1185">Reference proteome</keyword>
<accession>A0A9Q8ZF02</accession>
<dbReference type="PANTHER" id="PTHR24148">
    <property type="entry name" value="ANKYRIN REPEAT DOMAIN-CONTAINING PROTEIN 39 HOMOLOG-RELATED"/>
    <property type="match status" value="1"/>
</dbReference>
<proteinExistence type="predicted"/>
<evidence type="ECO:0000259" key="1">
    <source>
        <dbReference type="Pfam" id="PF06985"/>
    </source>
</evidence>
<sequence>MASHLPTRLLCQIDGQFSVVNTSETNIKGFDIVSYTWGAPVEKEWECDIPGVDWPLTIREDKLNGIKRLMVTENIKHLWAHCVCTKQTPDADKAIEILTISEYYKNADRCHILLDMPIVWDSQQIVDDLKFVDHIISHIESSALAEGAPGIMADQRMQLQEWEKAPWAFAVPQTTVRAAAIDLGVLNCYSTCINHVRSLLRNPYFTRIETFQEMVLGKNVVVWATDRREILLIGGLDTWMSLAVDCVEKASKLRDWIQKSRRLNNASINAILRVVDEDMLSLERLRLQVQGIESAKTDIINGGPNWWCENNRGIANIFSAVSLISRNAERNEDIFRGLLGIFNGLFTFDEIKTQVAGDDIEKISFNFFKQLSTKTNVAWTKLAISNRERGEWDWIPVFKNYSGPLTTNYFAGVTNLGQLNNNGQAKSTAVVGVKGSPKKYMRIRLIQNSETTGFTFNFRGCNCGKTLKKGMWETEVIPTNHQPRTVVKDETGKMLVRSATILGSLIDPTGDVIRYRKRLLQKLRPNWTITDPKAKPISWEDRCVSGTFWESPAPEFFRSHNMSMNYHMIDINNCESRLWNETTANISCEVRVNCGCTIIAPFALIFEALTAVQGSSLGEIYVGIDNDNRIILRDGLGLVQVGEVGKTFDLLAFTGNMEAYKMHASDCRNLKIDQPVVRKTSWPCGRALVREEFAHGVMDQMRDYGYIETGGSGNLLISRNHLMDQYKIIGVCIDEYIQNEKGRKGVKIR</sequence>